<feature type="compositionally biased region" description="Basic and acidic residues" evidence="1">
    <location>
        <begin position="75"/>
        <end position="90"/>
    </location>
</feature>
<dbReference type="EMBL" id="JBBUKT010000002">
    <property type="protein sequence ID" value="MEK7949987.1"/>
    <property type="molecule type" value="Genomic_DNA"/>
</dbReference>
<sequence length="90" mass="9836">MNPVPAPSPNRDLLWLIFGALMLIAGIQLIPIRGEAREWLGKGSLLVAGIVFTARFVVFLLNYAASDLPAPLTDRTPKEPAPAKRDDSWP</sequence>
<reference evidence="3 4" key="1">
    <citation type="submission" date="2024-04" db="EMBL/GenBank/DDBJ databases">
        <title>Luteolibacter sp. isolated from soil.</title>
        <authorList>
            <person name="An J."/>
        </authorList>
    </citation>
    <scope>NUCLEOTIDE SEQUENCE [LARGE SCALE GENOMIC DNA]</scope>
    <source>
        <strain evidence="3 4">Y139</strain>
    </source>
</reference>
<keyword evidence="2" id="KW-1133">Transmembrane helix</keyword>
<dbReference type="Proteomes" id="UP001371305">
    <property type="component" value="Unassembled WGS sequence"/>
</dbReference>
<keyword evidence="2" id="KW-0472">Membrane</keyword>
<evidence type="ECO:0000256" key="1">
    <source>
        <dbReference type="SAM" id="MobiDB-lite"/>
    </source>
</evidence>
<evidence type="ECO:0000313" key="3">
    <source>
        <dbReference type="EMBL" id="MEK7949987.1"/>
    </source>
</evidence>
<feature type="region of interest" description="Disordered" evidence="1">
    <location>
        <begin position="69"/>
        <end position="90"/>
    </location>
</feature>
<comment type="caution">
    <text evidence="3">The sequence shown here is derived from an EMBL/GenBank/DDBJ whole genome shotgun (WGS) entry which is preliminary data.</text>
</comment>
<accession>A0ABU9AT63</accession>
<keyword evidence="4" id="KW-1185">Reference proteome</keyword>
<protein>
    <submittedName>
        <fullName evidence="3">Uncharacterized protein</fullName>
    </submittedName>
</protein>
<feature type="transmembrane region" description="Helical" evidence="2">
    <location>
        <begin position="44"/>
        <end position="65"/>
    </location>
</feature>
<evidence type="ECO:0000313" key="4">
    <source>
        <dbReference type="Proteomes" id="UP001371305"/>
    </source>
</evidence>
<evidence type="ECO:0000256" key="2">
    <source>
        <dbReference type="SAM" id="Phobius"/>
    </source>
</evidence>
<name>A0ABU9AT63_9BACT</name>
<gene>
    <name evidence="3" type="ORF">WKV53_05755</name>
</gene>
<keyword evidence="2" id="KW-0812">Transmembrane</keyword>
<proteinExistence type="predicted"/>
<organism evidence="3 4">
    <name type="scientific">Luteolibacter soli</name>
    <dbReference type="NCBI Taxonomy" id="3135280"/>
    <lineage>
        <taxon>Bacteria</taxon>
        <taxon>Pseudomonadati</taxon>
        <taxon>Verrucomicrobiota</taxon>
        <taxon>Verrucomicrobiia</taxon>
        <taxon>Verrucomicrobiales</taxon>
        <taxon>Verrucomicrobiaceae</taxon>
        <taxon>Luteolibacter</taxon>
    </lineage>
</organism>
<feature type="transmembrane region" description="Helical" evidence="2">
    <location>
        <begin position="13"/>
        <end position="32"/>
    </location>
</feature>
<dbReference type="RefSeq" id="WP_341403402.1">
    <property type="nucleotide sequence ID" value="NZ_JBBUKT010000002.1"/>
</dbReference>